<proteinExistence type="predicted"/>
<name>A0AC35U821_9BILA</name>
<dbReference type="WBParaSite" id="RSKR_0000882300.1">
    <property type="protein sequence ID" value="RSKR_0000882300.1"/>
    <property type="gene ID" value="RSKR_0000882300"/>
</dbReference>
<reference evidence="2" key="1">
    <citation type="submission" date="2016-11" db="UniProtKB">
        <authorList>
            <consortium name="WormBaseParasite"/>
        </authorList>
    </citation>
    <scope>IDENTIFICATION</scope>
    <source>
        <strain evidence="2">KR3021</strain>
    </source>
</reference>
<accession>A0AC35U821</accession>
<protein>
    <submittedName>
        <fullName evidence="2">Uncharacterized protein</fullName>
    </submittedName>
</protein>
<dbReference type="Proteomes" id="UP000095286">
    <property type="component" value="Unplaced"/>
</dbReference>
<evidence type="ECO:0000313" key="1">
    <source>
        <dbReference type="Proteomes" id="UP000095286"/>
    </source>
</evidence>
<organism evidence="1 2">
    <name type="scientific">Rhabditophanes sp. KR3021</name>
    <dbReference type="NCBI Taxonomy" id="114890"/>
    <lineage>
        <taxon>Eukaryota</taxon>
        <taxon>Metazoa</taxon>
        <taxon>Ecdysozoa</taxon>
        <taxon>Nematoda</taxon>
        <taxon>Chromadorea</taxon>
        <taxon>Rhabditida</taxon>
        <taxon>Tylenchina</taxon>
        <taxon>Panagrolaimomorpha</taxon>
        <taxon>Strongyloidoidea</taxon>
        <taxon>Alloionematidae</taxon>
        <taxon>Rhabditophanes</taxon>
    </lineage>
</organism>
<sequence>MFNFKYVILPQIDVLQKNQKTEDQLLQALKQNLVAVTSILNDTIKRIALSSVQFLRSSSGEMDKALDMTMINSLAEYFGLLHKAFTYEKKKFIEFASVVNFDFENKKDNDENDPDSMTSLLDELTEIQFKLMKEDFHSLAKSKHSILLNMARETVTMLEKLPDSKKRPVYNHFILSKASFLGFNKNERTHDRTKFIGLTKRIFKQRNPNRSKANV</sequence>
<evidence type="ECO:0000313" key="2">
    <source>
        <dbReference type="WBParaSite" id="RSKR_0000882300.1"/>
    </source>
</evidence>